<dbReference type="InParanoid" id="A0A3N4LRG1"/>
<dbReference type="Proteomes" id="UP000267821">
    <property type="component" value="Unassembled WGS sequence"/>
</dbReference>
<gene>
    <name evidence="7" type="ORF">L211DRAFT_856657</name>
</gene>
<proteinExistence type="inferred from homology"/>
<dbReference type="SUPFAM" id="SSF48452">
    <property type="entry name" value="TPR-like"/>
    <property type="match status" value="1"/>
</dbReference>
<dbReference type="Pfam" id="PF08640">
    <property type="entry name" value="U3_assoc_6"/>
    <property type="match status" value="1"/>
</dbReference>
<comment type="similarity">
    <text evidence="2">Belongs to the UTP6 family.</text>
</comment>
<evidence type="ECO:0000313" key="8">
    <source>
        <dbReference type="Proteomes" id="UP000267821"/>
    </source>
</evidence>
<dbReference type="GO" id="GO:0000462">
    <property type="term" value="P:maturation of SSU-rRNA from tricistronic rRNA transcript (SSU-rRNA, 5.8S rRNA, LSU-rRNA)"/>
    <property type="evidence" value="ECO:0007669"/>
    <property type="project" value="InterPro"/>
</dbReference>
<feature type="domain" description="U3 small nucleolar RNA-associated protein 6 N-terminal" evidence="6">
    <location>
        <begin position="9"/>
        <end position="92"/>
    </location>
</feature>
<dbReference type="FunCoup" id="A0A3N4LRG1">
    <property type="interactions" value="291"/>
</dbReference>
<keyword evidence="8" id="KW-1185">Reference proteome</keyword>
<evidence type="ECO:0000256" key="3">
    <source>
        <dbReference type="ARBA" id="ARBA00022552"/>
    </source>
</evidence>
<organism evidence="7 8">
    <name type="scientific">Terfezia boudieri ATCC MYA-4762</name>
    <dbReference type="NCBI Taxonomy" id="1051890"/>
    <lineage>
        <taxon>Eukaryota</taxon>
        <taxon>Fungi</taxon>
        <taxon>Dikarya</taxon>
        <taxon>Ascomycota</taxon>
        <taxon>Pezizomycotina</taxon>
        <taxon>Pezizomycetes</taxon>
        <taxon>Pezizales</taxon>
        <taxon>Pezizaceae</taxon>
        <taxon>Terfezia</taxon>
    </lineage>
</organism>
<evidence type="ECO:0000256" key="4">
    <source>
        <dbReference type="ARBA" id="ARBA00022737"/>
    </source>
</evidence>
<dbReference type="InterPro" id="IPR011990">
    <property type="entry name" value="TPR-like_helical_dom_sf"/>
</dbReference>
<dbReference type="InterPro" id="IPR003107">
    <property type="entry name" value="HAT"/>
</dbReference>
<dbReference type="PANTHER" id="PTHR23271">
    <property type="entry name" value="HEPATOCELLULAR CARCINOMA-ASSOCIATED ANTIGEN 66"/>
    <property type="match status" value="1"/>
</dbReference>
<dbReference type="GO" id="GO:0034388">
    <property type="term" value="C:Pwp2p-containing subcomplex of 90S preribosome"/>
    <property type="evidence" value="ECO:0007669"/>
    <property type="project" value="TreeGrafter"/>
</dbReference>
<protein>
    <recommendedName>
        <fullName evidence="6">U3 small nucleolar RNA-associated protein 6 N-terminal domain-containing protein</fullName>
    </recommendedName>
</protein>
<dbReference type="PANTHER" id="PTHR23271:SF1">
    <property type="entry name" value="U3 SMALL NUCLEOLAR RNA-ASSOCIATED PROTEIN 6 HOMOLOG"/>
    <property type="match status" value="1"/>
</dbReference>
<dbReference type="AlphaFoldDB" id="A0A3N4LRG1"/>
<keyword evidence="3" id="KW-0698">rRNA processing</keyword>
<evidence type="ECO:0000256" key="5">
    <source>
        <dbReference type="ARBA" id="ARBA00023242"/>
    </source>
</evidence>
<dbReference type="GO" id="GO:0030515">
    <property type="term" value="F:snoRNA binding"/>
    <property type="evidence" value="ECO:0007669"/>
    <property type="project" value="InterPro"/>
</dbReference>
<sequence length="444" mass="50237">MADKARYYLEQSIPELKEFEKKKIFTKAGGLLLNVQQEEISAITKKRSEFEHKVNSPGCKSIDYARYVEYEMNLEALQRKRVQRLGIKSKTHLGQRKIFFILDRATRKFYGDIGLWMQYIEFAKKEGASKVLLKVFASALKLHPMKTELWIYAARHAMDENGDMTEARSFMQRGLRFNKGSRQLWLEYTKLELVYIAKIITRRRLLGIDGLVEAKQQRNEDENMMELPTITAEEGNLGLNNGSDTDNSPLNNMETNSALNGTIPLAVFDAAVREISNDVEFVFSFFNLFGTFPNLPCISKLLDHVISHALSTYPTSPLALFMDVNAPILGVEFTNPSFPSKVGTMLSKIASHIGEASPRIKLYQLVTSCLQEILDTENLDPAVDTVIKSALGKYFKQAETGGDIDANMYLTWAKFLESSRKPKAAQLVRTRGCEAFPNTAIVLK</sequence>
<dbReference type="SMART" id="SM00386">
    <property type="entry name" value="HAT"/>
    <property type="match status" value="3"/>
</dbReference>
<dbReference type="EMBL" id="ML121537">
    <property type="protein sequence ID" value="RPB25517.1"/>
    <property type="molecule type" value="Genomic_DNA"/>
</dbReference>
<dbReference type="OrthoDB" id="28112at2759"/>
<dbReference type="GO" id="GO:0032040">
    <property type="term" value="C:small-subunit processome"/>
    <property type="evidence" value="ECO:0007669"/>
    <property type="project" value="TreeGrafter"/>
</dbReference>
<dbReference type="InterPro" id="IPR055347">
    <property type="entry name" value="UTP6_N"/>
</dbReference>
<reference evidence="7 8" key="1">
    <citation type="journal article" date="2018" name="Nat. Ecol. Evol.">
        <title>Pezizomycetes genomes reveal the molecular basis of ectomycorrhizal truffle lifestyle.</title>
        <authorList>
            <person name="Murat C."/>
            <person name="Payen T."/>
            <person name="Noel B."/>
            <person name="Kuo A."/>
            <person name="Morin E."/>
            <person name="Chen J."/>
            <person name="Kohler A."/>
            <person name="Krizsan K."/>
            <person name="Balestrini R."/>
            <person name="Da Silva C."/>
            <person name="Montanini B."/>
            <person name="Hainaut M."/>
            <person name="Levati E."/>
            <person name="Barry K.W."/>
            <person name="Belfiori B."/>
            <person name="Cichocki N."/>
            <person name="Clum A."/>
            <person name="Dockter R.B."/>
            <person name="Fauchery L."/>
            <person name="Guy J."/>
            <person name="Iotti M."/>
            <person name="Le Tacon F."/>
            <person name="Lindquist E.A."/>
            <person name="Lipzen A."/>
            <person name="Malagnac F."/>
            <person name="Mello A."/>
            <person name="Molinier V."/>
            <person name="Miyauchi S."/>
            <person name="Poulain J."/>
            <person name="Riccioni C."/>
            <person name="Rubini A."/>
            <person name="Sitrit Y."/>
            <person name="Splivallo R."/>
            <person name="Traeger S."/>
            <person name="Wang M."/>
            <person name="Zifcakova L."/>
            <person name="Wipf D."/>
            <person name="Zambonelli A."/>
            <person name="Paolocci F."/>
            <person name="Nowrousian M."/>
            <person name="Ottonello S."/>
            <person name="Baldrian P."/>
            <person name="Spatafora J.W."/>
            <person name="Henrissat B."/>
            <person name="Nagy L.G."/>
            <person name="Aury J.M."/>
            <person name="Wincker P."/>
            <person name="Grigoriev I.V."/>
            <person name="Bonfante P."/>
            <person name="Martin F.M."/>
        </authorList>
    </citation>
    <scope>NUCLEOTIDE SEQUENCE [LARGE SCALE GENOMIC DNA]</scope>
    <source>
        <strain evidence="7 8">ATCC MYA-4762</strain>
    </source>
</reference>
<dbReference type="Gene3D" id="1.25.40.10">
    <property type="entry name" value="Tetratricopeptide repeat domain"/>
    <property type="match status" value="1"/>
</dbReference>
<dbReference type="STRING" id="1051890.A0A3N4LRG1"/>
<name>A0A3N4LRG1_9PEZI</name>
<keyword evidence="4" id="KW-0677">Repeat</keyword>
<dbReference type="InterPro" id="IPR013949">
    <property type="entry name" value="Utp6"/>
</dbReference>
<evidence type="ECO:0000256" key="2">
    <source>
        <dbReference type="ARBA" id="ARBA00010734"/>
    </source>
</evidence>
<evidence type="ECO:0000313" key="7">
    <source>
        <dbReference type="EMBL" id="RPB25517.1"/>
    </source>
</evidence>
<keyword evidence="5" id="KW-0539">Nucleus</keyword>
<evidence type="ECO:0000259" key="6">
    <source>
        <dbReference type="Pfam" id="PF08640"/>
    </source>
</evidence>
<evidence type="ECO:0000256" key="1">
    <source>
        <dbReference type="ARBA" id="ARBA00004604"/>
    </source>
</evidence>
<comment type="subcellular location">
    <subcellularLocation>
        <location evidence="1">Nucleus</location>
        <location evidence="1">Nucleolus</location>
    </subcellularLocation>
</comment>
<accession>A0A3N4LRG1</accession>